<sequence>MKQIIHLSDVDSRQVKALCEIAAPEDPVWSLARTRPPRAYVVPSRYSIPVESIGLLADWDTELRLCTSCHAKVQELALEPEGKT</sequence>
<accession>X0SP63</accession>
<dbReference type="EMBL" id="BARS01004744">
    <property type="protein sequence ID" value="GAF82854.1"/>
    <property type="molecule type" value="Genomic_DNA"/>
</dbReference>
<comment type="caution">
    <text evidence="1">The sequence shown here is derived from an EMBL/GenBank/DDBJ whole genome shotgun (WGS) entry which is preliminary data.</text>
</comment>
<name>X0SP63_9ZZZZ</name>
<dbReference type="AlphaFoldDB" id="X0SP63"/>
<reference evidence="1" key="1">
    <citation type="journal article" date="2014" name="Front. Microbiol.">
        <title>High frequency of phylogenetically diverse reductive dehalogenase-homologous genes in deep subseafloor sedimentary metagenomes.</title>
        <authorList>
            <person name="Kawai M."/>
            <person name="Futagami T."/>
            <person name="Toyoda A."/>
            <person name="Takaki Y."/>
            <person name="Nishi S."/>
            <person name="Hori S."/>
            <person name="Arai W."/>
            <person name="Tsubouchi T."/>
            <person name="Morono Y."/>
            <person name="Uchiyama I."/>
            <person name="Ito T."/>
            <person name="Fujiyama A."/>
            <person name="Inagaki F."/>
            <person name="Takami H."/>
        </authorList>
    </citation>
    <scope>NUCLEOTIDE SEQUENCE</scope>
    <source>
        <strain evidence="1">Expedition CK06-06</strain>
    </source>
</reference>
<organism evidence="1">
    <name type="scientific">marine sediment metagenome</name>
    <dbReference type="NCBI Taxonomy" id="412755"/>
    <lineage>
        <taxon>unclassified sequences</taxon>
        <taxon>metagenomes</taxon>
        <taxon>ecological metagenomes</taxon>
    </lineage>
</organism>
<gene>
    <name evidence="1" type="ORF">S01H1_09277</name>
</gene>
<evidence type="ECO:0000313" key="1">
    <source>
        <dbReference type="EMBL" id="GAF82854.1"/>
    </source>
</evidence>
<protein>
    <submittedName>
        <fullName evidence="1">Uncharacterized protein</fullName>
    </submittedName>
</protein>
<proteinExistence type="predicted"/>